<feature type="compositionally biased region" description="Basic and acidic residues" evidence="2">
    <location>
        <begin position="92"/>
        <end position="103"/>
    </location>
</feature>
<dbReference type="Pfam" id="PF11951">
    <property type="entry name" value="Fungal_trans_2"/>
    <property type="match status" value="1"/>
</dbReference>
<feature type="compositionally biased region" description="Low complexity" evidence="2">
    <location>
        <begin position="118"/>
        <end position="129"/>
    </location>
</feature>
<feature type="compositionally biased region" description="Polar residues" evidence="2">
    <location>
        <begin position="141"/>
        <end position="159"/>
    </location>
</feature>
<dbReference type="Proteomes" id="UP000039046">
    <property type="component" value="Unassembled WGS sequence"/>
</dbReference>
<evidence type="ECO:0000313" key="4">
    <source>
        <dbReference type="Proteomes" id="UP000039046"/>
    </source>
</evidence>
<dbReference type="HOGENOM" id="CLU_528965_0_0_1"/>
<feature type="region of interest" description="Disordered" evidence="2">
    <location>
        <begin position="53"/>
        <end position="74"/>
    </location>
</feature>
<evidence type="ECO:0000313" key="3">
    <source>
        <dbReference type="EMBL" id="CEJ92595.1"/>
    </source>
</evidence>
<feature type="compositionally biased region" description="Basic residues" evidence="2">
    <location>
        <begin position="104"/>
        <end position="114"/>
    </location>
</feature>
<dbReference type="AlphaFoldDB" id="A0A0A1TMU4"/>
<dbReference type="PANTHER" id="PTHR37540:SF5">
    <property type="entry name" value="TRANSCRIPTION FACTOR DOMAIN-CONTAINING PROTEIN"/>
    <property type="match status" value="1"/>
</dbReference>
<keyword evidence="1" id="KW-0539">Nucleus</keyword>
<evidence type="ECO:0000256" key="2">
    <source>
        <dbReference type="SAM" id="MobiDB-lite"/>
    </source>
</evidence>
<dbReference type="PANTHER" id="PTHR37540">
    <property type="entry name" value="TRANSCRIPTION FACTOR (ACR-2), PUTATIVE-RELATED-RELATED"/>
    <property type="match status" value="1"/>
</dbReference>
<proteinExistence type="predicted"/>
<gene>
    <name evidence="3" type="ORF">VHEMI08236</name>
</gene>
<sequence length="580" mass="64857">MRGVFPSRLITQIIILRIDNYCLYSSFQTTRPPLSFTTIPIIIAFSSSATNFPQMSPKPSEPLSKTPAQAKKKKSGDAFDVAEFAFVNEQTAHDARSHAMREHWKQRRRSKSIHIHTDSSSSSSRRSPPVLRPLPDRTGKPAQSSTGGSRRPSYTTSPTKMMDSAHLEGIPAQALSGMNLALGSCRLDPFDKFPVKLTAQHHKLLLHWLTIYASMTFDNAPKSRFNPLRDVFFPLDLSNAASFNAVMAQSAAHLARMQNRSHSTEALTFKAEAIRILSEWMADEQLALSDDVLAAISRILAYERYWGTEAEWLVHRAGLQRLIEQRGGIKSLQNNWRLELTIYLISLMSKPSWFDSSNQLWEICDSSISARLHPILGNHDALPRIRSLWLISFIQDTRTLMNNSLVLYSSGITNYSHLQIALGTLYAAIPATNDNPDSHECDEREYTRLACILFIVVIIQSSVVSPPSEGVSPTSNSPTAAAADSQMADLDLFLGNRKSEWLTSIEGLYNTLFYGLPIQGRSNISGYVLNLSTVISYMSQETRRGVERCLLNILPHTPSTSWVDKNDWTPDVLLSSIRGD</sequence>
<evidence type="ECO:0000256" key="1">
    <source>
        <dbReference type="ARBA" id="ARBA00023242"/>
    </source>
</evidence>
<evidence type="ECO:0008006" key="5">
    <source>
        <dbReference type="Google" id="ProtNLM"/>
    </source>
</evidence>
<organism evidence="3 4">
    <name type="scientific">[Torrubiella] hemipterigena</name>
    <dbReference type="NCBI Taxonomy" id="1531966"/>
    <lineage>
        <taxon>Eukaryota</taxon>
        <taxon>Fungi</taxon>
        <taxon>Dikarya</taxon>
        <taxon>Ascomycota</taxon>
        <taxon>Pezizomycotina</taxon>
        <taxon>Sordariomycetes</taxon>
        <taxon>Hypocreomycetidae</taxon>
        <taxon>Hypocreales</taxon>
        <taxon>Clavicipitaceae</taxon>
        <taxon>Clavicipitaceae incertae sedis</taxon>
        <taxon>'Torrubiella' clade</taxon>
    </lineage>
</organism>
<reference evidence="3 4" key="1">
    <citation type="journal article" date="2015" name="Genome Announc.">
        <title>Draft Genome Sequence and Gene Annotation of the Entomopathogenic Fungus Verticillium hemipterigenum.</title>
        <authorList>
            <person name="Horn F."/>
            <person name="Habel A."/>
            <person name="Scharf D.H."/>
            <person name="Dworschak J."/>
            <person name="Brakhage A.A."/>
            <person name="Guthke R."/>
            <person name="Hertweck C."/>
            <person name="Linde J."/>
        </authorList>
    </citation>
    <scope>NUCLEOTIDE SEQUENCE [LARGE SCALE GENOMIC DNA]</scope>
</reference>
<feature type="region of interest" description="Disordered" evidence="2">
    <location>
        <begin position="92"/>
        <end position="161"/>
    </location>
</feature>
<name>A0A0A1TMU4_9HYPO</name>
<dbReference type="STRING" id="1531966.A0A0A1TMU4"/>
<protein>
    <recommendedName>
        <fullName evidence="5">Tachykinin family protein</fullName>
    </recommendedName>
</protein>
<accession>A0A0A1TMU4</accession>
<dbReference type="EMBL" id="CDHN01000004">
    <property type="protein sequence ID" value="CEJ92595.1"/>
    <property type="molecule type" value="Genomic_DNA"/>
</dbReference>
<dbReference type="OrthoDB" id="4159781at2759"/>
<keyword evidence="4" id="KW-1185">Reference proteome</keyword>
<dbReference type="InterPro" id="IPR021858">
    <property type="entry name" value="Fun_TF"/>
</dbReference>